<dbReference type="Proteomes" id="UP000609651">
    <property type="component" value="Unassembled WGS sequence"/>
</dbReference>
<evidence type="ECO:0008006" key="3">
    <source>
        <dbReference type="Google" id="ProtNLM"/>
    </source>
</evidence>
<dbReference type="SUPFAM" id="SSF48371">
    <property type="entry name" value="ARM repeat"/>
    <property type="match status" value="1"/>
</dbReference>
<protein>
    <recommendedName>
        <fullName evidence="3">HEAT repeat domain-containing protein</fullName>
    </recommendedName>
</protein>
<reference evidence="1 2" key="1">
    <citation type="journal article" date="2020" name="Syst. Appl. Microbiol.">
        <title>Alienimonas chondri sp. nov., a novel planctomycete isolated from the biofilm of the red alga Chondrus crispus.</title>
        <authorList>
            <person name="Vitorino I."/>
            <person name="Albuquerque L."/>
            <person name="Wiegand S."/>
            <person name="Kallscheuer N."/>
            <person name="da Costa M.S."/>
            <person name="Lobo-da-Cunha A."/>
            <person name="Jogler C."/>
            <person name="Lage O.M."/>
        </authorList>
    </citation>
    <scope>NUCLEOTIDE SEQUENCE [LARGE SCALE GENOMIC DNA]</scope>
    <source>
        <strain evidence="1 2">LzC2</strain>
    </source>
</reference>
<accession>A0ABX1VEE6</accession>
<dbReference type="RefSeq" id="WP_171185388.1">
    <property type="nucleotide sequence ID" value="NZ_WTPX01000035.1"/>
</dbReference>
<dbReference type="Gene3D" id="1.25.10.10">
    <property type="entry name" value="Leucine-rich Repeat Variant"/>
    <property type="match status" value="2"/>
</dbReference>
<evidence type="ECO:0000313" key="2">
    <source>
        <dbReference type="Proteomes" id="UP000609651"/>
    </source>
</evidence>
<name>A0ABX1VEE6_9PLAN</name>
<dbReference type="InterPro" id="IPR004155">
    <property type="entry name" value="PBS_lyase_HEAT"/>
</dbReference>
<sequence length="701" mass="74224">MTALALCLLALPPGPTIDSSPAGLFSEDRDDRIAAAEALADRGPAAREFAPRLLERIAAPETERGRTFMETGDEDVMLRAVAAMEADAVSAILAALAADDPALRAAGEAARRELIGFGDSTPEEQAVSAVLLTDLWDRVAALEAEVAAARDRHESVDDVWGGETALLSLLPRADPTGGRSEPALLGALNALRDNPAAGTERAYAVVALGELGAAATDRAVFVLTSAVRSDSDPNVRARAAQSLAAIRLEAGPERFPPPDETLDPDGEIHLTDYVLDVLLWALIDTKPYYVGTSAHLWTTEPVVSAAAEALLEFPAHADRSAAHAVRVLGVFVPPAPEKVRAYGAIAPLARLAAQHEPSAQAAAALLGERLFVERWTPDPDDEWNDGLLIDPEAVAALGPAAKRLVPRIEPLLGDPNPVRRVAGARMIAALAPDHPKLIPTLRGLIERGMPRYSTEYTEPEAKAYEVAASLGKRAAPLLPSVLATLEEGEEDELELNWFAAEAIEGLGPAGADAAPTLCRHLGGLEVTSGEAADALLAIGPAALPHVAAAARGEWSDPPPEWERNDARLWAFFLLGWSGPDAGPYAEPLLAAASDPQQARRDELLESVAELGLPERSLPVLLAAAADADPIIRAAAARWLRSFPKEFDRSRDALHALAGDEFATVRLSAAITLRALALNDPVLNRLKDDPNPAVRYAVKMPE</sequence>
<dbReference type="SMART" id="SM00567">
    <property type="entry name" value="EZ_HEAT"/>
    <property type="match status" value="3"/>
</dbReference>
<dbReference type="PANTHER" id="PTHR12697:SF38">
    <property type="entry name" value="PBS LYASE HEAT DOMAIN PROTEIN REPEAT-CONTAINING PROTEIN"/>
    <property type="match status" value="1"/>
</dbReference>
<dbReference type="EMBL" id="WTPX01000035">
    <property type="protein sequence ID" value="NNJ25411.1"/>
    <property type="molecule type" value="Genomic_DNA"/>
</dbReference>
<gene>
    <name evidence="1" type="ORF">LzC2_14810</name>
</gene>
<proteinExistence type="predicted"/>
<dbReference type="PANTHER" id="PTHR12697">
    <property type="entry name" value="PBS LYASE HEAT-LIKE PROTEIN"/>
    <property type="match status" value="1"/>
</dbReference>
<dbReference type="InterPro" id="IPR016024">
    <property type="entry name" value="ARM-type_fold"/>
</dbReference>
<comment type="caution">
    <text evidence="1">The sequence shown here is derived from an EMBL/GenBank/DDBJ whole genome shotgun (WGS) entry which is preliminary data.</text>
</comment>
<dbReference type="Pfam" id="PF13646">
    <property type="entry name" value="HEAT_2"/>
    <property type="match status" value="1"/>
</dbReference>
<organism evidence="1 2">
    <name type="scientific">Alienimonas chondri</name>
    <dbReference type="NCBI Taxonomy" id="2681879"/>
    <lineage>
        <taxon>Bacteria</taxon>
        <taxon>Pseudomonadati</taxon>
        <taxon>Planctomycetota</taxon>
        <taxon>Planctomycetia</taxon>
        <taxon>Planctomycetales</taxon>
        <taxon>Planctomycetaceae</taxon>
        <taxon>Alienimonas</taxon>
    </lineage>
</organism>
<evidence type="ECO:0000313" key="1">
    <source>
        <dbReference type="EMBL" id="NNJ25411.1"/>
    </source>
</evidence>
<keyword evidence="2" id="KW-1185">Reference proteome</keyword>
<dbReference type="InterPro" id="IPR011989">
    <property type="entry name" value="ARM-like"/>
</dbReference>